<dbReference type="Gene3D" id="1.10.150.130">
    <property type="match status" value="1"/>
</dbReference>
<reference evidence="8" key="1">
    <citation type="submission" date="2020-02" db="EMBL/GenBank/DDBJ databases">
        <authorList>
            <person name="Meier V. D."/>
        </authorList>
    </citation>
    <scope>NUCLEOTIDE SEQUENCE</scope>
    <source>
        <strain evidence="8">AVDCRST_MAG93</strain>
    </source>
</reference>
<dbReference type="InterPro" id="IPR013762">
    <property type="entry name" value="Integrase-like_cat_sf"/>
</dbReference>
<evidence type="ECO:0000256" key="1">
    <source>
        <dbReference type="ARBA" id="ARBA00008857"/>
    </source>
</evidence>
<evidence type="ECO:0000256" key="4">
    <source>
        <dbReference type="ARBA" id="ARBA00023172"/>
    </source>
</evidence>
<dbReference type="PROSITE" id="PS51900">
    <property type="entry name" value="CB"/>
    <property type="match status" value="1"/>
</dbReference>
<keyword evidence="3 5" id="KW-0238">DNA-binding</keyword>
<evidence type="ECO:0000256" key="5">
    <source>
        <dbReference type="PROSITE-ProRule" id="PRU01248"/>
    </source>
</evidence>
<gene>
    <name evidence="8" type="ORF">AVDCRST_MAG93-8796</name>
</gene>
<feature type="domain" description="Core-binding (CB)" evidence="7">
    <location>
        <begin position="67"/>
        <end position="150"/>
    </location>
</feature>
<evidence type="ECO:0000259" key="6">
    <source>
        <dbReference type="PROSITE" id="PS51898"/>
    </source>
</evidence>
<dbReference type="GO" id="GO:0006310">
    <property type="term" value="P:DNA recombination"/>
    <property type="evidence" value="ECO:0007669"/>
    <property type="project" value="UniProtKB-KW"/>
</dbReference>
<dbReference type="SUPFAM" id="SSF56349">
    <property type="entry name" value="DNA breaking-rejoining enzymes"/>
    <property type="match status" value="1"/>
</dbReference>
<keyword evidence="4" id="KW-0233">DNA recombination</keyword>
<dbReference type="Gene3D" id="1.10.443.10">
    <property type="entry name" value="Intergrase catalytic core"/>
    <property type="match status" value="1"/>
</dbReference>
<feature type="domain" description="Tyr recombinase" evidence="6">
    <location>
        <begin position="173"/>
        <end position="229"/>
    </location>
</feature>
<evidence type="ECO:0000313" key="8">
    <source>
        <dbReference type="EMBL" id="CAA9375744.1"/>
    </source>
</evidence>
<dbReference type="Pfam" id="PF14659">
    <property type="entry name" value="Phage_int_SAM_3"/>
    <property type="match status" value="1"/>
</dbReference>
<protein>
    <submittedName>
        <fullName evidence="8">Integrase</fullName>
    </submittedName>
</protein>
<dbReference type="InterPro" id="IPR050808">
    <property type="entry name" value="Phage_Integrase"/>
</dbReference>
<dbReference type="PANTHER" id="PTHR30629:SF2">
    <property type="entry name" value="PROPHAGE INTEGRASE INTS-RELATED"/>
    <property type="match status" value="1"/>
</dbReference>
<dbReference type="PANTHER" id="PTHR30629">
    <property type="entry name" value="PROPHAGE INTEGRASE"/>
    <property type="match status" value="1"/>
</dbReference>
<dbReference type="InterPro" id="IPR002104">
    <property type="entry name" value="Integrase_catalytic"/>
</dbReference>
<dbReference type="GO" id="GO:0003677">
    <property type="term" value="F:DNA binding"/>
    <property type="evidence" value="ECO:0007669"/>
    <property type="project" value="UniProtKB-UniRule"/>
</dbReference>
<keyword evidence="2" id="KW-0229">DNA integration</keyword>
<sequence length="229" mass="25222">MAKKRGNGEGSISRRKNGGWMAQYAVYTAEGRKRKTLYGKTRAVVAEKLTKAMADRDGGLIFDAGKLTVGEYLERWLADSVKGSVKEATYANYGHFARKHICPALGRLKLKNLTPAHVRSFYGEKSRSGLSAATVKKMHVVLHRALSQAVSEGLIPRNAAHGVRTPRVGDPGEEIKPLNPEECAAFLRAARGERLEALYVLALHCGLREGELLALRWEDADLDSLKRLV</sequence>
<dbReference type="PROSITE" id="PS51898">
    <property type="entry name" value="TYR_RECOMBINASE"/>
    <property type="match status" value="1"/>
</dbReference>
<dbReference type="InterPro" id="IPR044068">
    <property type="entry name" value="CB"/>
</dbReference>
<organism evidence="8">
    <name type="scientific">uncultured Chloroflexia bacterium</name>
    <dbReference type="NCBI Taxonomy" id="1672391"/>
    <lineage>
        <taxon>Bacteria</taxon>
        <taxon>Bacillati</taxon>
        <taxon>Chloroflexota</taxon>
        <taxon>Chloroflexia</taxon>
        <taxon>environmental samples</taxon>
    </lineage>
</organism>
<dbReference type="InterPro" id="IPR011010">
    <property type="entry name" value="DNA_brk_join_enz"/>
</dbReference>
<dbReference type="GO" id="GO:0015074">
    <property type="term" value="P:DNA integration"/>
    <property type="evidence" value="ECO:0007669"/>
    <property type="project" value="UniProtKB-KW"/>
</dbReference>
<evidence type="ECO:0000256" key="3">
    <source>
        <dbReference type="ARBA" id="ARBA00023125"/>
    </source>
</evidence>
<proteinExistence type="inferred from homology"/>
<comment type="similarity">
    <text evidence="1">Belongs to the 'phage' integrase family.</text>
</comment>
<name>A0A6J4N2T1_9CHLR</name>
<dbReference type="EMBL" id="CADCTR010002955">
    <property type="protein sequence ID" value="CAA9375744.1"/>
    <property type="molecule type" value="Genomic_DNA"/>
</dbReference>
<dbReference type="InterPro" id="IPR004107">
    <property type="entry name" value="Integrase_SAM-like_N"/>
</dbReference>
<dbReference type="AlphaFoldDB" id="A0A6J4N2T1"/>
<evidence type="ECO:0000256" key="2">
    <source>
        <dbReference type="ARBA" id="ARBA00022908"/>
    </source>
</evidence>
<dbReference type="InterPro" id="IPR010998">
    <property type="entry name" value="Integrase_recombinase_N"/>
</dbReference>
<accession>A0A6J4N2T1</accession>
<evidence type="ECO:0000259" key="7">
    <source>
        <dbReference type="PROSITE" id="PS51900"/>
    </source>
</evidence>